<dbReference type="InterPro" id="IPR028934">
    <property type="entry name" value="Vps26-related"/>
</dbReference>
<dbReference type="OrthoDB" id="10263384at2759"/>
<keyword evidence="3" id="KW-1185">Reference proteome</keyword>
<evidence type="ECO:0000313" key="3">
    <source>
        <dbReference type="Proteomes" id="UP000318571"/>
    </source>
</evidence>
<comment type="caution">
    <text evidence="2">The sequence shown here is derived from an EMBL/GenBank/DDBJ whole genome shotgun (WGS) entry which is preliminary data.</text>
</comment>
<gene>
    <name evidence="2" type="ORF">TCAL_00023</name>
</gene>
<organism evidence="2 3">
    <name type="scientific">Tigriopus californicus</name>
    <name type="common">Marine copepod</name>
    <dbReference type="NCBI Taxonomy" id="6832"/>
    <lineage>
        <taxon>Eukaryota</taxon>
        <taxon>Metazoa</taxon>
        <taxon>Ecdysozoa</taxon>
        <taxon>Arthropoda</taxon>
        <taxon>Crustacea</taxon>
        <taxon>Multicrustacea</taxon>
        <taxon>Hexanauplia</taxon>
        <taxon>Copepoda</taxon>
        <taxon>Harpacticoida</taxon>
        <taxon>Harpacticidae</taxon>
        <taxon>Tigriopus</taxon>
    </lineage>
</organism>
<evidence type="ECO:0000256" key="1">
    <source>
        <dbReference type="ARBA" id="ARBA00009100"/>
    </source>
</evidence>
<proteinExistence type="inferred from homology"/>
<dbReference type="EMBL" id="VCGU01000004">
    <property type="protein sequence ID" value="TRY77069.1"/>
    <property type="molecule type" value="Genomic_DNA"/>
</dbReference>
<evidence type="ECO:0000313" key="2">
    <source>
        <dbReference type="EMBL" id="TRY77069.1"/>
    </source>
</evidence>
<dbReference type="Pfam" id="PF03643">
    <property type="entry name" value="Vps26"/>
    <property type="match status" value="1"/>
</dbReference>
<dbReference type="InterPro" id="IPR014756">
    <property type="entry name" value="Ig_E-set"/>
</dbReference>
<protein>
    <recommendedName>
        <fullName evidence="4">Arrestin C-terminal-like domain-containing protein</fullName>
    </recommendedName>
</protein>
<dbReference type="Gene3D" id="2.60.40.640">
    <property type="match status" value="2"/>
</dbReference>
<reference evidence="2 3" key="1">
    <citation type="journal article" date="2018" name="Nat. Ecol. Evol.">
        <title>Genomic signatures of mitonuclear coevolution across populations of Tigriopus californicus.</title>
        <authorList>
            <person name="Barreto F.S."/>
            <person name="Watson E.T."/>
            <person name="Lima T.G."/>
            <person name="Willett C.S."/>
            <person name="Edmands S."/>
            <person name="Li W."/>
            <person name="Burton R.S."/>
        </authorList>
    </citation>
    <scope>NUCLEOTIDE SEQUENCE [LARGE SCALE GENOMIC DNA]</scope>
    <source>
        <strain evidence="2 3">San Diego</strain>
    </source>
</reference>
<dbReference type="Proteomes" id="UP000318571">
    <property type="component" value="Chromosome 5"/>
</dbReference>
<dbReference type="InterPro" id="IPR014752">
    <property type="entry name" value="Arrestin-like_C"/>
</dbReference>
<evidence type="ECO:0008006" key="4">
    <source>
        <dbReference type="Google" id="ProtNLM"/>
    </source>
</evidence>
<sequence length="298" mass="33678">MASANPIEIIFDRPSRTYHEGETIQGSLRLNNPTDLKHDGVSLTLNGFLRTFVPAKSAIGNGASKIQSLTTFEEMLLNPGKLPQGKHEVKFQIPIRANADRRALLETYHGVRIDIQYILVCEIHRGILAQTFREEKEIFVELKSEWSKVSETKPYQFHITPDKLEYAKRKLMKHVPEFSIRGCLDSTQCSMGRAVQGTICVDTCTRPIKSVEIQLIRSEQVGVDDPKDCTEVQNIQIADGDVPRSLKIPLHMVLPQLFACATIKSADIRVEFNINVLVILDDDHIVAESIPIDIYRHH</sequence>
<name>A0A553PHA3_TIGCA</name>
<dbReference type="OMA" id="CVTMPIT"/>
<dbReference type="GO" id="GO:0006886">
    <property type="term" value="P:intracellular protein transport"/>
    <property type="evidence" value="ECO:0007669"/>
    <property type="project" value="InterPro"/>
</dbReference>
<dbReference type="STRING" id="6832.A0A553PHA3"/>
<dbReference type="AlphaFoldDB" id="A0A553PHA3"/>
<comment type="similarity">
    <text evidence="1">Belongs to the VPS26 family.</text>
</comment>
<accession>A0A553PHA3</accession>
<dbReference type="PANTHER" id="PTHR12233">
    <property type="entry name" value="VACUOLAR PROTEIN SORTING 26 RELATED"/>
    <property type="match status" value="1"/>
</dbReference>
<dbReference type="SUPFAM" id="SSF81296">
    <property type="entry name" value="E set domains"/>
    <property type="match status" value="1"/>
</dbReference>